<dbReference type="Proteomes" id="UP000694941">
    <property type="component" value="Unplaced"/>
</dbReference>
<keyword evidence="1" id="KW-0240">DNA-directed RNA polymerase</keyword>
<comment type="similarity">
    <text evidence="3">Belongs to the archaeal Rpo11/eukaryotic RPB11/RPC19 RNA polymerase subunit family.</text>
</comment>
<gene>
    <name evidence="6" type="primary">LOC106477034</name>
</gene>
<dbReference type="CDD" id="cd07029">
    <property type="entry name" value="RNAP_I_III_AC19"/>
    <property type="match status" value="1"/>
</dbReference>
<feature type="domain" description="DNA-directed RNA polymerase RBP11-like dimerisation" evidence="4">
    <location>
        <begin position="7"/>
        <end position="56"/>
    </location>
</feature>
<name>A0ABM1RYJ4_LIMPO</name>
<dbReference type="PANTHER" id="PTHR13946:SF28">
    <property type="entry name" value="DNA-DIRECTED RNA POLYMERASES I AND III SUBUNIT RPAC2"/>
    <property type="match status" value="1"/>
</dbReference>
<reference evidence="6" key="1">
    <citation type="submission" date="2025-08" db="UniProtKB">
        <authorList>
            <consortium name="RefSeq"/>
        </authorList>
    </citation>
    <scope>IDENTIFICATION</scope>
    <source>
        <tissue evidence="6">Muscle</tissue>
    </source>
</reference>
<evidence type="ECO:0000313" key="6">
    <source>
        <dbReference type="RefSeq" id="XP_022236449.1"/>
    </source>
</evidence>
<organism evidence="5 6">
    <name type="scientific">Limulus polyphemus</name>
    <name type="common">Atlantic horseshoe crab</name>
    <dbReference type="NCBI Taxonomy" id="6850"/>
    <lineage>
        <taxon>Eukaryota</taxon>
        <taxon>Metazoa</taxon>
        <taxon>Ecdysozoa</taxon>
        <taxon>Arthropoda</taxon>
        <taxon>Chelicerata</taxon>
        <taxon>Merostomata</taxon>
        <taxon>Xiphosura</taxon>
        <taxon>Limulidae</taxon>
        <taxon>Limulus</taxon>
    </lineage>
</organism>
<dbReference type="InterPro" id="IPR009025">
    <property type="entry name" value="RBP11-like_dimer"/>
</dbReference>
<keyword evidence="5" id="KW-1185">Reference proteome</keyword>
<evidence type="ECO:0000313" key="5">
    <source>
        <dbReference type="Proteomes" id="UP000694941"/>
    </source>
</evidence>
<evidence type="ECO:0000256" key="2">
    <source>
        <dbReference type="ARBA" id="ARBA00023163"/>
    </source>
</evidence>
<dbReference type="InterPro" id="IPR036603">
    <property type="entry name" value="RBP11-like"/>
</dbReference>
<dbReference type="RefSeq" id="XP_022236449.1">
    <property type="nucleotide sequence ID" value="XM_022380741.1"/>
</dbReference>
<feature type="non-terminal residue" evidence="6">
    <location>
        <position position="1"/>
    </location>
</feature>
<evidence type="ECO:0000256" key="3">
    <source>
        <dbReference type="ARBA" id="ARBA00025751"/>
    </source>
</evidence>
<dbReference type="Pfam" id="PF13656">
    <property type="entry name" value="RNA_pol_L_2"/>
    <property type="match status" value="1"/>
</dbReference>
<dbReference type="SUPFAM" id="SSF55257">
    <property type="entry name" value="RBP11-like subunits of RNA polymerase"/>
    <property type="match status" value="1"/>
</dbReference>
<feature type="non-terminal residue" evidence="6">
    <location>
        <position position="59"/>
    </location>
</feature>
<evidence type="ECO:0000259" key="4">
    <source>
        <dbReference type="Pfam" id="PF13656"/>
    </source>
</evidence>
<dbReference type="Gene3D" id="3.30.1360.10">
    <property type="entry name" value="RNA polymerase, RBP11-like subunit"/>
    <property type="match status" value="1"/>
</dbReference>
<proteinExistence type="inferred from homology"/>
<sequence length="59" mass="6767">LVLIVLSPQVKFCGYAVPHPSENKINLRIQTYGQPAMEAFKKGLEDLYKMSEHILKTFM</sequence>
<dbReference type="InterPro" id="IPR033898">
    <property type="entry name" value="RNAP_AC19"/>
</dbReference>
<accession>A0ABM1RYJ4</accession>
<protein>
    <submittedName>
        <fullName evidence="6">DNA-directed RNA polymerases I and III subunit RPAC2-like</fullName>
    </submittedName>
</protein>
<dbReference type="PANTHER" id="PTHR13946">
    <property type="entry name" value="DNA-DIRECTED RNA POLYMERASE I,II,III"/>
    <property type="match status" value="1"/>
</dbReference>
<keyword evidence="2" id="KW-0804">Transcription</keyword>
<evidence type="ECO:0000256" key="1">
    <source>
        <dbReference type="ARBA" id="ARBA00022478"/>
    </source>
</evidence>
<dbReference type="GeneID" id="106477034"/>